<sequence>MYKVEEVESRIRLNANEINIPLSDAVIDDILSEMNLAGFNRYPESDSQSLIKAYADYMKIDEDEVIAGNGSDEILDILFKAFTSYGDKVMSIAPSFVMYELVSQVYRCAFVPYQLKDYNSFDTDDFIEVLQKEKPRMVFICNPNNPTGLLIPKADLIKIVESTDAMIILDEAYGEFISDTFRDYSMIDERRNYRNLIVLKTLSKAYGLAGLRVGFGIAGKEQVAAMAEKKYPYNVSLFSQQFALGLINRASLPFFKERIQTTIENRRYFVEALKAFETITVFPSAANFVWLYAPTVDLKALSDAAGILIRVFTTDQLKGYCRISIGTKDEMDAMLDAIKEGLS</sequence>
<dbReference type="CDD" id="cd00609">
    <property type="entry name" value="AAT_like"/>
    <property type="match status" value="1"/>
</dbReference>
<dbReference type="PROSITE" id="PS00599">
    <property type="entry name" value="AA_TRANSFER_CLASS_2"/>
    <property type="match status" value="1"/>
</dbReference>
<feature type="domain" description="Aminotransferase class I/classII large" evidence="11">
    <location>
        <begin position="11"/>
        <end position="338"/>
    </location>
</feature>
<dbReference type="Gene3D" id="3.90.1150.10">
    <property type="entry name" value="Aspartate Aminotransferase, domain 1"/>
    <property type="match status" value="1"/>
</dbReference>
<evidence type="ECO:0000256" key="8">
    <source>
        <dbReference type="ARBA" id="ARBA00023102"/>
    </source>
</evidence>
<evidence type="ECO:0000256" key="2">
    <source>
        <dbReference type="ARBA" id="ARBA00007970"/>
    </source>
</evidence>
<evidence type="ECO:0000256" key="9">
    <source>
        <dbReference type="ARBA" id="ARBA00029440"/>
    </source>
</evidence>
<comment type="cofactor">
    <cofactor evidence="1 10">
        <name>pyridoxal 5'-phosphate</name>
        <dbReference type="ChEBI" id="CHEBI:597326"/>
    </cofactor>
</comment>
<dbReference type="SUPFAM" id="SSF53383">
    <property type="entry name" value="PLP-dependent transferases"/>
    <property type="match status" value="1"/>
</dbReference>
<reference evidence="12 13" key="1">
    <citation type="submission" date="2021-05" db="EMBL/GenBank/DDBJ databases">
        <title>Fusibacter ferrireducens sp. nov., an anaerobic, sulfur- and Fe-reducing bacterium isolated from the mangrove sediment.</title>
        <authorList>
            <person name="Qiu D."/>
        </authorList>
    </citation>
    <scope>NUCLEOTIDE SEQUENCE [LARGE SCALE GENOMIC DNA]</scope>
    <source>
        <strain evidence="12 13">DSM 12116</strain>
    </source>
</reference>
<comment type="similarity">
    <text evidence="2">Belongs to the class-II pyridoxal-phosphate-dependent aminotransferase family. Histidinol-phosphate aminotransferase subfamily.</text>
</comment>
<evidence type="ECO:0000256" key="1">
    <source>
        <dbReference type="ARBA" id="ARBA00001933"/>
    </source>
</evidence>
<comment type="pathway">
    <text evidence="9">Amino-acid biosynthesis.</text>
</comment>
<keyword evidence="5" id="KW-0028">Amino-acid biosynthesis</keyword>
<keyword evidence="8" id="KW-0368">Histidine biosynthesis</keyword>
<dbReference type="Proteomes" id="UP000746471">
    <property type="component" value="Unassembled WGS sequence"/>
</dbReference>
<keyword evidence="4 12" id="KW-0032">Aminotransferase</keyword>
<evidence type="ECO:0000256" key="10">
    <source>
        <dbReference type="RuleBase" id="RU003693"/>
    </source>
</evidence>
<dbReference type="InterPro" id="IPR015424">
    <property type="entry name" value="PyrdxlP-dep_Trfase"/>
</dbReference>
<comment type="caution">
    <text evidence="12">The sequence shown here is derived from an EMBL/GenBank/DDBJ whole genome shotgun (WGS) entry which is preliminary data.</text>
</comment>
<evidence type="ECO:0000256" key="3">
    <source>
        <dbReference type="ARBA" id="ARBA00011738"/>
    </source>
</evidence>
<evidence type="ECO:0000313" key="12">
    <source>
        <dbReference type="EMBL" id="MBS7526091.1"/>
    </source>
</evidence>
<evidence type="ECO:0000256" key="7">
    <source>
        <dbReference type="ARBA" id="ARBA00022898"/>
    </source>
</evidence>
<evidence type="ECO:0000256" key="5">
    <source>
        <dbReference type="ARBA" id="ARBA00022605"/>
    </source>
</evidence>
<dbReference type="EC" id="2.6.1.9" evidence="12"/>
<dbReference type="NCBIfam" id="TIGR01141">
    <property type="entry name" value="hisC"/>
    <property type="match status" value="1"/>
</dbReference>
<dbReference type="InterPro" id="IPR015421">
    <property type="entry name" value="PyrdxlP-dep_Trfase_major"/>
</dbReference>
<keyword evidence="6 12" id="KW-0808">Transferase</keyword>
<dbReference type="PANTHER" id="PTHR42885">
    <property type="entry name" value="HISTIDINOL-PHOSPHATE AMINOTRANSFERASE-RELATED"/>
    <property type="match status" value="1"/>
</dbReference>
<keyword evidence="13" id="KW-1185">Reference proteome</keyword>
<evidence type="ECO:0000259" key="11">
    <source>
        <dbReference type="Pfam" id="PF00155"/>
    </source>
</evidence>
<evidence type="ECO:0000313" key="13">
    <source>
        <dbReference type="Proteomes" id="UP000746471"/>
    </source>
</evidence>
<dbReference type="PANTHER" id="PTHR42885:SF2">
    <property type="entry name" value="HISTIDINOL-PHOSPHATE AMINOTRANSFERASE"/>
    <property type="match status" value="1"/>
</dbReference>
<proteinExistence type="inferred from homology"/>
<dbReference type="InterPro" id="IPR005861">
    <property type="entry name" value="HisP_aminotrans"/>
</dbReference>
<comment type="subunit">
    <text evidence="3">Homodimer.</text>
</comment>
<protein>
    <submittedName>
        <fullName evidence="12">Histidinol-phosphate transaminase</fullName>
        <ecNumber evidence="12">2.6.1.9</ecNumber>
    </submittedName>
</protein>
<organism evidence="12 13">
    <name type="scientific">Fusibacter paucivorans</name>
    <dbReference type="NCBI Taxonomy" id="76009"/>
    <lineage>
        <taxon>Bacteria</taxon>
        <taxon>Bacillati</taxon>
        <taxon>Bacillota</taxon>
        <taxon>Clostridia</taxon>
        <taxon>Eubacteriales</taxon>
        <taxon>Eubacteriales Family XII. Incertae Sedis</taxon>
        <taxon>Fusibacter</taxon>
    </lineage>
</organism>
<dbReference type="InterPro" id="IPR004839">
    <property type="entry name" value="Aminotransferase_I/II_large"/>
</dbReference>
<gene>
    <name evidence="12" type="primary">hisC</name>
    <name evidence="12" type="ORF">KHM83_05345</name>
</gene>
<dbReference type="EMBL" id="JAHBCL010000007">
    <property type="protein sequence ID" value="MBS7526091.1"/>
    <property type="molecule type" value="Genomic_DNA"/>
</dbReference>
<dbReference type="InterPro" id="IPR001917">
    <property type="entry name" value="Aminotrans_II_pyridoxalP_BS"/>
</dbReference>
<name>A0ABS5PM11_9FIRM</name>
<evidence type="ECO:0000256" key="6">
    <source>
        <dbReference type="ARBA" id="ARBA00022679"/>
    </source>
</evidence>
<evidence type="ECO:0000256" key="4">
    <source>
        <dbReference type="ARBA" id="ARBA00022576"/>
    </source>
</evidence>
<dbReference type="RefSeq" id="WP_213235876.1">
    <property type="nucleotide sequence ID" value="NZ_JAHBCL010000007.1"/>
</dbReference>
<dbReference type="Gene3D" id="3.40.640.10">
    <property type="entry name" value="Type I PLP-dependent aspartate aminotransferase-like (Major domain)"/>
    <property type="match status" value="1"/>
</dbReference>
<dbReference type="Pfam" id="PF00155">
    <property type="entry name" value="Aminotran_1_2"/>
    <property type="match status" value="1"/>
</dbReference>
<dbReference type="GO" id="GO:0004400">
    <property type="term" value="F:histidinol-phosphate transaminase activity"/>
    <property type="evidence" value="ECO:0007669"/>
    <property type="project" value="UniProtKB-EC"/>
</dbReference>
<dbReference type="InterPro" id="IPR015422">
    <property type="entry name" value="PyrdxlP-dep_Trfase_small"/>
</dbReference>
<keyword evidence="7 10" id="KW-0663">Pyridoxal phosphate</keyword>
<accession>A0ABS5PM11</accession>